<dbReference type="AlphaFoldDB" id="A0A3B6PFS7"/>
<accession>A0A3B6PFS7</accession>
<evidence type="ECO:0000256" key="1">
    <source>
        <dbReference type="SAM" id="MobiDB-lite"/>
    </source>
</evidence>
<reference evidence="2" key="2">
    <citation type="submission" date="2018-10" db="UniProtKB">
        <authorList>
            <consortium name="EnsemblPlants"/>
        </authorList>
    </citation>
    <scope>IDENTIFICATION</scope>
</reference>
<proteinExistence type="predicted"/>
<organism evidence="2">
    <name type="scientific">Triticum aestivum</name>
    <name type="common">Wheat</name>
    <dbReference type="NCBI Taxonomy" id="4565"/>
    <lineage>
        <taxon>Eukaryota</taxon>
        <taxon>Viridiplantae</taxon>
        <taxon>Streptophyta</taxon>
        <taxon>Embryophyta</taxon>
        <taxon>Tracheophyta</taxon>
        <taxon>Spermatophyta</taxon>
        <taxon>Magnoliopsida</taxon>
        <taxon>Liliopsida</taxon>
        <taxon>Poales</taxon>
        <taxon>Poaceae</taxon>
        <taxon>BOP clade</taxon>
        <taxon>Pooideae</taxon>
        <taxon>Triticodae</taxon>
        <taxon>Triticeae</taxon>
        <taxon>Triticinae</taxon>
        <taxon>Triticum</taxon>
    </lineage>
</organism>
<reference evidence="2" key="1">
    <citation type="submission" date="2018-08" db="EMBL/GenBank/DDBJ databases">
        <authorList>
            <person name="Rossello M."/>
        </authorList>
    </citation>
    <scope>NUCLEOTIDE SEQUENCE [LARGE SCALE GENOMIC DNA]</scope>
    <source>
        <strain evidence="2">cv. Chinese Spring</strain>
    </source>
</reference>
<keyword evidence="3" id="KW-1185">Reference proteome</keyword>
<feature type="compositionally biased region" description="Basic and acidic residues" evidence="1">
    <location>
        <begin position="83"/>
        <end position="104"/>
    </location>
</feature>
<dbReference type="Gramene" id="TraesWEE_scaffold_040928_01G000500.1">
    <property type="protein sequence ID" value="TraesWEE_scaffold_040928_01G000500.1"/>
    <property type="gene ID" value="TraesWEE_scaffold_040928_01G000500"/>
</dbReference>
<feature type="region of interest" description="Disordered" evidence="1">
    <location>
        <begin position="1"/>
        <end position="21"/>
    </location>
</feature>
<dbReference type="Gramene" id="TraesCS6B03G0144900.1">
    <property type="protein sequence ID" value="TraesCS6B03G0144900.1.CDS1"/>
    <property type="gene ID" value="TraesCS6B03G0144900"/>
</dbReference>
<feature type="compositionally biased region" description="Polar residues" evidence="1">
    <location>
        <begin position="105"/>
        <end position="115"/>
    </location>
</feature>
<dbReference type="Gramene" id="TraesCAD_scaffold_026606_01G000500.1">
    <property type="protein sequence ID" value="TraesCAD_scaffold_026606_01G000500.1"/>
    <property type="gene ID" value="TraesCAD_scaffold_026606_01G000500"/>
</dbReference>
<dbReference type="Gramene" id="TraesSTA6B03G03429270.1">
    <property type="protein sequence ID" value="TraesSTA6B03G03429270.1.CDS1"/>
    <property type="gene ID" value="TraesSTA6B03G03429270"/>
</dbReference>
<evidence type="ECO:0000313" key="2">
    <source>
        <dbReference type="EnsemblPlants" id="TraesCS6B02G061800.1.cds1"/>
    </source>
</evidence>
<protein>
    <recommendedName>
        <fullName evidence="4">FBD domain-containing protein</fullName>
    </recommendedName>
</protein>
<evidence type="ECO:0008006" key="4">
    <source>
        <dbReference type="Google" id="ProtNLM"/>
    </source>
</evidence>
<dbReference type="Gramene" id="TraesRN6B0100134500.1">
    <property type="protein sequence ID" value="TraesRN6B0100134500.1"/>
    <property type="gene ID" value="TraesRN6B0100134500"/>
</dbReference>
<dbReference type="Gramene" id="TraesLDM6B03G03441960.1">
    <property type="protein sequence ID" value="TraesLDM6B03G03441960.1.CDS1"/>
    <property type="gene ID" value="TraesLDM6B03G03441960"/>
</dbReference>
<dbReference type="EnsemblPlants" id="TraesCS6B02G061800.1">
    <property type="protein sequence ID" value="TraesCS6B02G061800.1.cds1"/>
    <property type="gene ID" value="TraesCS6B02G061800"/>
</dbReference>
<dbReference type="Proteomes" id="UP000019116">
    <property type="component" value="Chromosome 6B"/>
</dbReference>
<dbReference type="STRING" id="4565.A0A3B6PFS7"/>
<dbReference type="Gramene" id="TraesCS6B02G061800.1">
    <property type="protein sequence ID" value="TraesCS6B02G061800.1.cds1"/>
    <property type="gene ID" value="TraesCS6B02G061800"/>
</dbReference>
<feature type="region of interest" description="Disordered" evidence="1">
    <location>
        <begin position="73"/>
        <end position="115"/>
    </location>
</feature>
<evidence type="ECO:0000313" key="3">
    <source>
        <dbReference type="Proteomes" id="UP000019116"/>
    </source>
</evidence>
<dbReference type="Gramene" id="TraesLAC6B03G03393070.1">
    <property type="protein sequence ID" value="TraesLAC6B03G03393070.1.CDS1"/>
    <property type="gene ID" value="TraesLAC6B03G03393070"/>
</dbReference>
<sequence length="115" mass="13246">MKLSRSRHSCLRTPEDSAEKTNVAWEPSKDFKHLNLKLLWMLSGFEEEDKVTTYTRLVMERAVGLKKIDVQGYRPCRGSNATDPDRKSQVDEASRRRIKERLEHGSSSSVGIIIR</sequence>
<feature type="compositionally biased region" description="Basic residues" evidence="1">
    <location>
        <begin position="1"/>
        <end position="10"/>
    </location>
</feature>
<name>A0A3B6PFS7_WHEAT</name>